<dbReference type="Proteomes" id="UP001589568">
    <property type="component" value="Unassembled WGS sequence"/>
</dbReference>
<sequence length="48" mass="5197">MAYELCTAGGQGFVRRADQEQGAVHETAWTLVAVARRTFEMILGGQAV</sequence>
<dbReference type="EMBL" id="JBHMCF010000013">
    <property type="protein sequence ID" value="MFB9471501.1"/>
    <property type="molecule type" value="Genomic_DNA"/>
</dbReference>
<dbReference type="RefSeq" id="WP_345390970.1">
    <property type="nucleotide sequence ID" value="NZ_BAAAXS010000001.1"/>
</dbReference>
<organism evidence="1 2">
    <name type="scientific">Nonomuraea salmonea</name>
    <dbReference type="NCBI Taxonomy" id="46181"/>
    <lineage>
        <taxon>Bacteria</taxon>
        <taxon>Bacillati</taxon>
        <taxon>Actinomycetota</taxon>
        <taxon>Actinomycetes</taxon>
        <taxon>Streptosporangiales</taxon>
        <taxon>Streptosporangiaceae</taxon>
        <taxon>Nonomuraea</taxon>
    </lineage>
</organism>
<proteinExistence type="predicted"/>
<name>A0ABV5NMS0_9ACTN</name>
<comment type="caution">
    <text evidence="1">The sequence shown here is derived from an EMBL/GenBank/DDBJ whole genome shotgun (WGS) entry which is preliminary data.</text>
</comment>
<evidence type="ECO:0000313" key="2">
    <source>
        <dbReference type="Proteomes" id="UP001589568"/>
    </source>
</evidence>
<protein>
    <recommendedName>
        <fullName evidence="3">CinA C-terminal domain-containing protein</fullName>
    </recommendedName>
</protein>
<evidence type="ECO:0000313" key="1">
    <source>
        <dbReference type="EMBL" id="MFB9471501.1"/>
    </source>
</evidence>
<accession>A0ABV5NMS0</accession>
<gene>
    <name evidence="1" type="ORF">ACFFR3_18420</name>
</gene>
<evidence type="ECO:0008006" key="3">
    <source>
        <dbReference type="Google" id="ProtNLM"/>
    </source>
</evidence>
<reference evidence="1 2" key="1">
    <citation type="submission" date="2024-09" db="EMBL/GenBank/DDBJ databases">
        <authorList>
            <person name="Sun Q."/>
            <person name="Mori K."/>
        </authorList>
    </citation>
    <scope>NUCLEOTIDE SEQUENCE [LARGE SCALE GENOMIC DNA]</scope>
    <source>
        <strain evidence="1 2">JCM 3324</strain>
    </source>
</reference>
<keyword evidence="2" id="KW-1185">Reference proteome</keyword>